<comment type="caution">
    <text evidence="2">The sequence shown here is derived from an EMBL/GenBank/DDBJ whole genome shotgun (WGS) entry which is preliminary data.</text>
</comment>
<gene>
    <name evidence="2" type="ORF">SPARVUS_LOCUS7581153</name>
</gene>
<organism evidence="2 3">
    <name type="scientific">Staurois parvus</name>
    <dbReference type="NCBI Taxonomy" id="386267"/>
    <lineage>
        <taxon>Eukaryota</taxon>
        <taxon>Metazoa</taxon>
        <taxon>Chordata</taxon>
        <taxon>Craniata</taxon>
        <taxon>Vertebrata</taxon>
        <taxon>Euteleostomi</taxon>
        <taxon>Amphibia</taxon>
        <taxon>Batrachia</taxon>
        <taxon>Anura</taxon>
        <taxon>Neobatrachia</taxon>
        <taxon>Ranoidea</taxon>
        <taxon>Ranidae</taxon>
        <taxon>Staurois</taxon>
    </lineage>
</organism>
<dbReference type="EMBL" id="CATNWA010014535">
    <property type="protein sequence ID" value="CAI9573053.1"/>
    <property type="molecule type" value="Genomic_DNA"/>
</dbReference>
<evidence type="ECO:0000313" key="2">
    <source>
        <dbReference type="EMBL" id="CAI9573053.1"/>
    </source>
</evidence>
<dbReference type="Proteomes" id="UP001162483">
    <property type="component" value="Unassembled WGS sequence"/>
</dbReference>
<accession>A0ABN9DKC6</accession>
<evidence type="ECO:0000313" key="3">
    <source>
        <dbReference type="Proteomes" id="UP001162483"/>
    </source>
</evidence>
<proteinExistence type="predicted"/>
<name>A0ABN9DKC6_9NEOB</name>
<evidence type="ECO:0000256" key="1">
    <source>
        <dbReference type="SAM" id="MobiDB-lite"/>
    </source>
</evidence>
<reference evidence="2" key="1">
    <citation type="submission" date="2023-05" db="EMBL/GenBank/DDBJ databases">
        <authorList>
            <person name="Stuckert A."/>
        </authorList>
    </citation>
    <scope>NUCLEOTIDE SEQUENCE</scope>
</reference>
<evidence type="ECO:0008006" key="4">
    <source>
        <dbReference type="Google" id="ProtNLM"/>
    </source>
</evidence>
<sequence length="145" mass="15727">MDPLVENIKCEEGGGVHLVTRESSVLLPSPAVSVVRLHLSTCSDTQRPILQEQRERRGLEPVTATVNPQVHLGHLHCQDGNPSQPKEEDIAITTEGNNNTISKVPEVKESPHSDPTLCLCDTCGCQHVASGKCEACGAICHFKER</sequence>
<keyword evidence="3" id="KW-1185">Reference proteome</keyword>
<protein>
    <recommendedName>
        <fullName evidence="4">Metallothionein</fullName>
    </recommendedName>
</protein>
<feature type="region of interest" description="Disordered" evidence="1">
    <location>
        <begin position="79"/>
        <end position="111"/>
    </location>
</feature>